<dbReference type="Pfam" id="PF01790">
    <property type="entry name" value="LGT"/>
    <property type="match status" value="1"/>
</dbReference>
<evidence type="ECO:0000256" key="4">
    <source>
        <dbReference type="ARBA" id="ARBA00022989"/>
    </source>
</evidence>
<proteinExistence type="inferred from homology"/>
<protein>
    <submittedName>
        <fullName evidence="7">Prolipoprotein diacylglyceryl transferase</fullName>
    </submittedName>
</protein>
<dbReference type="GO" id="GO:0005886">
    <property type="term" value="C:plasma membrane"/>
    <property type="evidence" value="ECO:0007669"/>
    <property type="project" value="InterPro"/>
</dbReference>
<reference evidence="7" key="1">
    <citation type="submission" date="2018-06" db="EMBL/GenBank/DDBJ databases">
        <authorList>
            <person name="Zhirakovskaya E."/>
        </authorList>
    </citation>
    <scope>NUCLEOTIDE SEQUENCE</scope>
</reference>
<keyword evidence="2 7" id="KW-0808">Transferase</keyword>
<keyword evidence="5 6" id="KW-0472">Membrane</keyword>
<feature type="transmembrane region" description="Helical" evidence="6">
    <location>
        <begin position="15"/>
        <end position="32"/>
    </location>
</feature>
<dbReference type="PANTHER" id="PTHR30589:SF0">
    <property type="entry name" value="PHOSPHATIDYLGLYCEROL--PROLIPOPROTEIN DIACYLGLYCERYL TRANSFERASE"/>
    <property type="match status" value="1"/>
</dbReference>
<feature type="transmembrane region" description="Helical" evidence="6">
    <location>
        <begin position="87"/>
        <end position="105"/>
    </location>
</feature>
<feature type="transmembrane region" description="Helical" evidence="6">
    <location>
        <begin position="44"/>
        <end position="67"/>
    </location>
</feature>
<dbReference type="InterPro" id="IPR001640">
    <property type="entry name" value="Lgt"/>
</dbReference>
<evidence type="ECO:0000313" key="7">
    <source>
        <dbReference type="EMBL" id="VAW12650.1"/>
    </source>
</evidence>
<gene>
    <name evidence="7" type="ORF">MNBD_BACTEROID05-417</name>
</gene>
<dbReference type="AlphaFoldDB" id="A0A3B0T717"/>
<keyword evidence="1" id="KW-1003">Cell membrane</keyword>
<name>A0A3B0T717_9ZZZZ</name>
<evidence type="ECO:0000256" key="5">
    <source>
        <dbReference type="ARBA" id="ARBA00023136"/>
    </source>
</evidence>
<keyword evidence="7" id="KW-0449">Lipoprotein</keyword>
<sequence length="233" mass="26534">MYPTLLNIGPISIKSYGLMMAIAFMFCAFLLGREAPKHGIKSEVMIDFVFWVAISGIIGARIYFILISLDYFLQYPVDMIMLHKGGLAWQGGLISSVLTAIYYFKKNNLPVLKTFDLAAPYIALGQSIGRIGCFLNGCCYGKPVSWGIYFPVHNARLHPTQLYSTLGLLIVFFVLKKFHRSSPADGKVFTLYIMLASALRFFIEFYRAEPYYEFFGFSIFQIFCIGFFVISFY</sequence>
<feature type="transmembrane region" description="Helical" evidence="6">
    <location>
        <begin position="214"/>
        <end position="232"/>
    </location>
</feature>
<dbReference type="PANTHER" id="PTHR30589">
    <property type="entry name" value="PROLIPOPROTEIN DIACYLGLYCERYL TRANSFERASE"/>
    <property type="match status" value="1"/>
</dbReference>
<dbReference type="EMBL" id="UOEN01000116">
    <property type="protein sequence ID" value="VAW12650.1"/>
    <property type="molecule type" value="Genomic_DNA"/>
</dbReference>
<dbReference type="GO" id="GO:0042158">
    <property type="term" value="P:lipoprotein biosynthetic process"/>
    <property type="evidence" value="ECO:0007669"/>
    <property type="project" value="InterPro"/>
</dbReference>
<dbReference type="NCBIfam" id="TIGR00544">
    <property type="entry name" value="lgt"/>
    <property type="match status" value="1"/>
</dbReference>
<evidence type="ECO:0000256" key="6">
    <source>
        <dbReference type="SAM" id="Phobius"/>
    </source>
</evidence>
<dbReference type="GO" id="GO:0008961">
    <property type="term" value="F:phosphatidylglycerol-prolipoprotein diacylglyceryl transferase activity"/>
    <property type="evidence" value="ECO:0007669"/>
    <property type="project" value="InterPro"/>
</dbReference>
<evidence type="ECO:0000256" key="3">
    <source>
        <dbReference type="ARBA" id="ARBA00022692"/>
    </source>
</evidence>
<keyword evidence="3 6" id="KW-0812">Transmembrane</keyword>
<keyword evidence="4 6" id="KW-1133">Transmembrane helix</keyword>
<accession>A0A3B0T717</accession>
<evidence type="ECO:0000256" key="1">
    <source>
        <dbReference type="ARBA" id="ARBA00022475"/>
    </source>
</evidence>
<dbReference type="HAMAP" id="MF_01147">
    <property type="entry name" value="Lgt"/>
    <property type="match status" value="1"/>
</dbReference>
<feature type="non-terminal residue" evidence="7">
    <location>
        <position position="233"/>
    </location>
</feature>
<organism evidence="7">
    <name type="scientific">hydrothermal vent metagenome</name>
    <dbReference type="NCBI Taxonomy" id="652676"/>
    <lineage>
        <taxon>unclassified sequences</taxon>
        <taxon>metagenomes</taxon>
        <taxon>ecological metagenomes</taxon>
    </lineage>
</organism>
<evidence type="ECO:0000256" key="2">
    <source>
        <dbReference type="ARBA" id="ARBA00022679"/>
    </source>
</evidence>